<feature type="transmembrane region" description="Helical" evidence="7">
    <location>
        <begin position="113"/>
        <end position="134"/>
    </location>
</feature>
<keyword evidence="4 7" id="KW-0812">Transmembrane</keyword>
<evidence type="ECO:0000256" key="2">
    <source>
        <dbReference type="ARBA" id="ARBA00022448"/>
    </source>
</evidence>
<organism evidence="10 11">
    <name type="scientific">Streptomyces niveus</name>
    <name type="common">Streptomyces spheroides</name>
    <dbReference type="NCBI Taxonomy" id="193462"/>
    <lineage>
        <taxon>Bacteria</taxon>
        <taxon>Bacillati</taxon>
        <taxon>Actinomycetota</taxon>
        <taxon>Actinomycetes</taxon>
        <taxon>Kitasatosporales</taxon>
        <taxon>Streptomycetaceae</taxon>
        <taxon>Streptomyces</taxon>
    </lineage>
</organism>
<feature type="transmembrane region" description="Helical" evidence="7">
    <location>
        <begin position="146"/>
        <end position="166"/>
    </location>
</feature>
<dbReference type="RefSeq" id="WP_329082262.1">
    <property type="nucleotide sequence ID" value="NZ_CP109421.1"/>
</dbReference>
<feature type="region of interest" description="Disordered" evidence="8">
    <location>
        <begin position="1"/>
        <end position="45"/>
    </location>
</feature>
<evidence type="ECO:0000313" key="10">
    <source>
        <dbReference type="EMBL" id="WUX57142.1"/>
    </source>
</evidence>
<dbReference type="PANTHER" id="PTHR30193">
    <property type="entry name" value="ABC TRANSPORTER PERMEASE PROTEIN"/>
    <property type="match status" value="1"/>
</dbReference>
<evidence type="ECO:0000256" key="8">
    <source>
        <dbReference type="SAM" id="MobiDB-lite"/>
    </source>
</evidence>
<keyword evidence="6 7" id="KW-0472">Membrane</keyword>
<dbReference type="SUPFAM" id="SSF161098">
    <property type="entry name" value="MetI-like"/>
    <property type="match status" value="1"/>
</dbReference>
<comment type="subcellular location">
    <subcellularLocation>
        <location evidence="1 7">Cell membrane</location>
        <topology evidence="1 7">Multi-pass membrane protein</topology>
    </subcellularLocation>
</comment>
<gene>
    <name evidence="10" type="ORF">OG442_00475</name>
</gene>
<evidence type="ECO:0000256" key="4">
    <source>
        <dbReference type="ARBA" id="ARBA00022692"/>
    </source>
</evidence>
<name>A0ABZ2AEK9_STRNV</name>
<dbReference type="GeneID" id="91347071"/>
<comment type="similarity">
    <text evidence="7">Belongs to the binding-protein-dependent transport system permease family.</text>
</comment>
<evidence type="ECO:0000256" key="1">
    <source>
        <dbReference type="ARBA" id="ARBA00004651"/>
    </source>
</evidence>
<feature type="transmembrane region" description="Helical" evidence="7">
    <location>
        <begin position="305"/>
        <end position="325"/>
    </location>
</feature>
<feature type="domain" description="ABC transmembrane type-1" evidence="9">
    <location>
        <begin position="109"/>
        <end position="321"/>
    </location>
</feature>
<evidence type="ECO:0000256" key="3">
    <source>
        <dbReference type="ARBA" id="ARBA00022475"/>
    </source>
</evidence>
<protein>
    <submittedName>
        <fullName evidence="10">Sugar ABC transporter permease</fullName>
    </submittedName>
</protein>
<dbReference type="InterPro" id="IPR000515">
    <property type="entry name" value="MetI-like"/>
</dbReference>
<accession>A0ABZ2AEK9</accession>
<evidence type="ECO:0000313" key="11">
    <source>
        <dbReference type="Proteomes" id="UP001432209"/>
    </source>
</evidence>
<dbReference type="InterPro" id="IPR051393">
    <property type="entry name" value="ABC_transporter_permease"/>
</dbReference>
<feature type="transmembrane region" description="Helical" evidence="7">
    <location>
        <begin position="197"/>
        <end position="218"/>
    </location>
</feature>
<sequence>MSSLPTGTGTGPGTETGTGTDAGPDAVDDSRASAGRRRRGRGHGASGVAGWPFVVPFLVFFVLFLVVPIGFGLWMSFTDSSLTGHGDTAFAGLGNYTEAFADSEVWQSLGNTAWFTVLSSVPLVLFALVMALLVHTGLPGQWVWRLSFFAPYLLPVAVVTQVWNLLYQPESGMFNTVLKAVGIDGIGWLVEERYAMWSVAILTLWWTVGFNFLLYLAALQSVPDHLYEAAALDGAGAWRRLWSITLPQLRRTTGLIAVLQVLASLKVFDQIYLLTKGGPAGSTRPILEYIYDTGFTNYRLGYASAVSYVFFAIVLVLSLAQLGLFSRRED</sequence>
<keyword evidence="11" id="KW-1185">Reference proteome</keyword>
<dbReference type="InterPro" id="IPR035906">
    <property type="entry name" value="MetI-like_sf"/>
</dbReference>
<keyword evidence="2 7" id="KW-0813">Transport</keyword>
<keyword evidence="3" id="KW-1003">Cell membrane</keyword>
<evidence type="ECO:0000259" key="9">
    <source>
        <dbReference type="PROSITE" id="PS50928"/>
    </source>
</evidence>
<evidence type="ECO:0000256" key="6">
    <source>
        <dbReference type="ARBA" id="ARBA00023136"/>
    </source>
</evidence>
<dbReference type="Pfam" id="PF00528">
    <property type="entry name" value="BPD_transp_1"/>
    <property type="match status" value="1"/>
</dbReference>
<dbReference type="PANTHER" id="PTHR30193:SF41">
    <property type="entry name" value="DIACETYLCHITOBIOSE UPTAKE SYSTEM PERMEASE PROTEIN NGCF"/>
    <property type="match status" value="1"/>
</dbReference>
<dbReference type="EMBL" id="CP109495">
    <property type="protein sequence ID" value="WUX57142.1"/>
    <property type="molecule type" value="Genomic_DNA"/>
</dbReference>
<keyword evidence="5 7" id="KW-1133">Transmembrane helix</keyword>
<dbReference type="Proteomes" id="UP001432209">
    <property type="component" value="Chromosome"/>
</dbReference>
<evidence type="ECO:0000256" key="7">
    <source>
        <dbReference type="RuleBase" id="RU363032"/>
    </source>
</evidence>
<feature type="transmembrane region" description="Helical" evidence="7">
    <location>
        <begin position="48"/>
        <end position="74"/>
    </location>
</feature>
<dbReference type="Gene3D" id="1.10.3720.10">
    <property type="entry name" value="MetI-like"/>
    <property type="match status" value="1"/>
</dbReference>
<proteinExistence type="inferred from homology"/>
<reference evidence="10" key="1">
    <citation type="submission" date="2022-10" db="EMBL/GenBank/DDBJ databases">
        <title>The complete genomes of actinobacterial strains from the NBC collection.</title>
        <authorList>
            <person name="Joergensen T.S."/>
            <person name="Alvarez Arevalo M."/>
            <person name="Sterndorff E.B."/>
            <person name="Faurdal D."/>
            <person name="Vuksanovic O."/>
            <person name="Mourched A.-S."/>
            <person name="Charusanti P."/>
            <person name="Shaw S."/>
            <person name="Blin K."/>
            <person name="Weber T."/>
        </authorList>
    </citation>
    <scope>NUCLEOTIDE SEQUENCE</scope>
    <source>
        <strain evidence="10">NBC_01432</strain>
    </source>
</reference>
<dbReference type="CDD" id="cd06261">
    <property type="entry name" value="TM_PBP2"/>
    <property type="match status" value="1"/>
</dbReference>
<dbReference type="PROSITE" id="PS50928">
    <property type="entry name" value="ABC_TM1"/>
    <property type="match status" value="1"/>
</dbReference>
<evidence type="ECO:0000256" key="5">
    <source>
        <dbReference type="ARBA" id="ARBA00022989"/>
    </source>
</evidence>